<name>A0A9P4J7W0_9PEZI</name>
<keyword evidence="4" id="KW-1185">Reference proteome</keyword>
<gene>
    <name evidence="3" type="ORF">K461DRAFT_273078</name>
</gene>
<feature type="compositionally biased region" description="Low complexity" evidence="1">
    <location>
        <begin position="20"/>
        <end position="29"/>
    </location>
</feature>
<dbReference type="EMBL" id="ML996081">
    <property type="protein sequence ID" value="KAF2156982.1"/>
    <property type="molecule type" value="Genomic_DNA"/>
</dbReference>
<dbReference type="PROSITE" id="PS51207">
    <property type="entry name" value="PXA"/>
    <property type="match status" value="1"/>
</dbReference>
<protein>
    <recommendedName>
        <fullName evidence="2">PXA domain-containing protein</fullName>
    </recommendedName>
</protein>
<dbReference type="SMART" id="SM00313">
    <property type="entry name" value="PXA"/>
    <property type="match status" value="1"/>
</dbReference>
<organism evidence="3 4">
    <name type="scientific">Myriangium duriaei CBS 260.36</name>
    <dbReference type="NCBI Taxonomy" id="1168546"/>
    <lineage>
        <taxon>Eukaryota</taxon>
        <taxon>Fungi</taxon>
        <taxon>Dikarya</taxon>
        <taxon>Ascomycota</taxon>
        <taxon>Pezizomycotina</taxon>
        <taxon>Dothideomycetes</taxon>
        <taxon>Dothideomycetidae</taxon>
        <taxon>Myriangiales</taxon>
        <taxon>Myriangiaceae</taxon>
        <taxon>Myriangium</taxon>
    </lineage>
</organism>
<dbReference type="InterPro" id="IPR003114">
    <property type="entry name" value="Phox_assoc"/>
</dbReference>
<dbReference type="GO" id="GO:0035091">
    <property type="term" value="F:phosphatidylinositol binding"/>
    <property type="evidence" value="ECO:0007669"/>
    <property type="project" value="TreeGrafter"/>
</dbReference>
<dbReference type="Proteomes" id="UP000799439">
    <property type="component" value="Unassembled WGS sequence"/>
</dbReference>
<evidence type="ECO:0000313" key="4">
    <source>
        <dbReference type="Proteomes" id="UP000799439"/>
    </source>
</evidence>
<dbReference type="OrthoDB" id="5582218at2759"/>
<comment type="caution">
    <text evidence="3">The sequence shown here is derived from an EMBL/GenBank/DDBJ whole genome shotgun (WGS) entry which is preliminary data.</text>
</comment>
<evidence type="ECO:0000256" key="1">
    <source>
        <dbReference type="SAM" id="MobiDB-lite"/>
    </source>
</evidence>
<dbReference type="PANTHER" id="PTHR22775:SF3">
    <property type="entry name" value="SORTING NEXIN-13"/>
    <property type="match status" value="1"/>
</dbReference>
<dbReference type="Pfam" id="PF02194">
    <property type="entry name" value="PXA"/>
    <property type="match status" value="1"/>
</dbReference>
<proteinExistence type="predicted"/>
<feature type="domain" description="PXA" evidence="2">
    <location>
        <begin position="87"/>
        <end position="275"/>
    </location>
</feature>
<accession>A0A9P4J7W0</accession>
<sequence>MSTLAVKGPNRPLHLRSKSSSRTNRSNDSQSERDIKVSRITNRKASSDAKDDAATIAFVRRTLCAGQLKPGTDTQSLEDLLPPLTSSNEIDLQLYAIISVIIKDFVQAWYAKITPDHEFVDEVIQIIAHCTRGLEQRLRRIDLESLLLDEIPGLLNQHAEAFRTAQAAARSDVGRLLGSDFRTVYHSTNPHLALSPVPPPGATSEASATQCANEAVWRQLLIEGVLDHLLPPEDLQNPCLKVLVSEIFSEMIVGNVLGGKVCQGWFVWDVTTKAILATRSNPPTEDVKIKKSSRLDQYGLLSSQNVPARETTRSRTRVNSVYALIINVGWEILRIALLIIGTVRTLFVTFSDAAQLPSRSTAAGGMARGGDASVASSPTVGAEGNVAQIPATKQNKAAVLDMAVWCVPVHMLGLAAKMPWLVGAVSLFQHHALHGPGKVGATDARLDRLLSHHINTILTDPTRLPPLLKTLRTTLFPNNSLAPGVPPPSTPEEIQTIKSRCADTILSLIPEAVKGVYFGSPPSSDQEEQKIWRREALEREVLELFADEYANKHFLFALLEVVVCRLFPELSA</sequence>
<evidence type="ECO:0000313" key="3">
    <source>
        <dbReference type="EMBL" id="KAF2156982.1"/>
    </source>
</evidence>
<dbReference type="PANTHER" id="PTHR22775">
    <property type="entry name" value="SORTING NEXIN"/>
    <property type="match status" value="1"/>
</dbReference>
<reference evidence="3" key="1">
    <citation type="journal article" date="2020" name="Stud. Mycol.">
        <title>101 Dothideomycetes genomes: a test case for predicting lifestyles and emergence of pathogens.</title>
        <authorList>
            <person name="Haridas S."/>
            <person name="Albert R."/>
            <person name="Binder M."/>
            <person name="Bloem J."/>
            <person name="Labutti K."/>
            <person name="Salamov A."/>
            <person name="Andreopoulos B."/>
            <person name="Baker S."/>
            <person name="Barry K."/>
            <person name="Bills G."/>
            <person name="Bluhm B."/>
            <person name="Cannon C."/>
            <person name="Castanera R."/>
            <person name="Culley D."/>
            <person name="Daum C."/>
            <person name="Ezra D."/>
            <person name="Gonzalez J."/>
            <person name="Henrissat B."/>
            <person name="Kuo A."/>
            <person name="Liang C."/>
            <person name="Lipzen A."/>
            <person name="Lutzoni F."/>
            <person name="Magnuson J."/>
            <person name="Mondo S."/>
            <person name="Nolan M."/>
            <person name="Ohm R."/>
            <person name="Pangilinan J."/>
            <person name="Park H.-J."/>
            <person name="Ramirez L."/>
            <person name="Alfaro M."/>
            <person name="Sun H."/>
            <person name="Tritt A."/>
            <person name="Yoshinaga Y."/>
            <person name="Zwiers L.-H."/>
            <person name="Turgeon B."/>
            <person name="Goodwin S."/>
            <person name="Spatafora J."/>
            <person name="Crous P."/>
            <person name="Grigoriev I."/>
        </authorList>
    </citation>
    <scope>NUCLEOTIDE SEQUENCE</scope>
    <source>
        <strain evidence="3">CBS 260.36</strain>
    </source>
</reference>
<feature type="region of interest" description="Disordered" evidence="1">
    <location>
        <begin position="1"/>
        <end position="34"/>
    </location>
</feature>
<evidence type="ECO:0000259" key="2">
    <source>
        <dbReference type="PROSITE" id="PS51207"/>
    </source>
</evidence>
<dbReference type="AlphaFoldDB" id="A0A9P4J7W0"/>